<dbReference type="GO" id="GO:0005549">
    <property type="term" value="F:odorant binding"/>
    <property type="evidence" value="ECO:0007669"/>
    <property type="project" value="InterPro"/>
</dbReference>
<sequence>MLTNKFLKLQSCLFRLLGFELLAKSCSCSWQQPHRTFASLLAVLSFLPLTVCFGLRHIQNLNNLTDALCSLLIDVLAVFKLGLLICRHKDIMQLLHSLQQLLHEECRQGAAAAIIAQQNKREQFISGLYKNIFIVSAASACLMPLLRMLYIFYRYGQVEPALPFPSVYPWHNRHLLNYSVSYAWNVCAAAAVLLPTVCVDTLYCALTHNLCALFQIAQHKFKHATVADYNAQRGVGQLDLLTLYQRTLDLTGTLNACFRLLVTVQFLIASLHLCVLSYQMATNLLQPDVLFFFAFTCSILAQVYLYCYCGECVKDESMRITAAIYECSWLEMTCQLPGLSQTLQLSMLRAQRASCIRGYFLEANRITFVKVSATDRRTDRQTEGPSHILTHFCLQIVKTAMSYVTLLRSMS</sequence>
<keyword evidence="8 10" id="KW-0675">Receptor</keyword>
<evidence type="ECO:0000256" key="9">
    <source>
        <dbReference type="ARBA" id="ARBA00023224"/>
    </source>
</evidence>
<keyword evidence="3 10" id="KW-0716">Sensory transduction</keyword>
<dbReference type="AlphaFoldDB" id="A0A0M5IZR6"/>
<evidence type="ECO:0000256" key="3">
    <source>
        <dbReference type="ARBA" id="ARBA00022606"/>
    </source>
</evidence>
<keyword evidence="12" id="KW-1185">Reference proteome</keyword>
<accession>A0A0M5IZR6</accession>
<evidence type="ECO:0000256" key="4">
    <source>
        <dbReference type="ARBA" id="ARBA00022692"/>
    </source>
</evidence>
<dbReference type="PANTHER" id="PTHR21137">
    <property type="entry name" value="ODORANT RECEPTOR"/>
    <property type="match status" value="1"/>
</dbReference>
<dbReference type="OMA" id="WNVCAAL"/>
<evidence type="ECO:0000256" key="6">
    <source>
        <dbReference type="ARBA" id="ARBA00022989"/>
    </source>
</evidence>
<keyword evidence="4 10" id="KW-0812">Transmembrane</keyword>
<dbReference type="InterPro" id="IPR004117">
    <property type="entry name" value="7tm6_olfct_rcpt"/>
</dbReference>
<dbReference type="STRING" id="30019.A0A0M5IZR6"/>
<feature type="transmembrane region" description="Helical" evidence="10">
    <location>
        <begin position="256"/>
        <end position="278"/>
    </location>
</feature>
<feature type="transmembrane region" description="Helical" evidence="10">
    <location>
        <begin position="182"/>
        <end position="206"/>
    </location>
</feature>
<keyword evidence="9 10" id="KW-0807">Transducer</keyword>
<dbReference type="PANTHER" id="PTHR21137:SF43">
    <property type="entry name" value="ODORANT RECEPTOR 47A-RELATED"/>
    <property type="match status" value="1"/>
</dbReference>
<name>A0A0M5IZR6_DROBS</name>
<keyword evidence="6 10" id="KW-1133">Transmembrane helix</keyword>
<evidence type="ECO:0000256" key="5">
    <source>
        <dbReference type="ARBA" id="ARBA00022725"/>
    </source>
</evidence>
<feature type="transmembrane region" description="Helical" evidence="10">
    <location>
        <begin position="37"/>
        <end position="58"/>
    </location>
</feature>
<comment type="similarity">
    <text evidence="10">Belongs to the insect chemoreceptor superfamily. Heteromeric odorant receptor channel (TC 1.A.69) family.</text>
</comment>
<evidence type="ECO:0000256" key="8">
    <source>
        <dbReference type="ARBA" id="ARBA00023170"/>
    </source>
</evidence>
<reference evidence="11 12" key="1">
    <citation type="submission" date="2015-08" db="EMBL/GenBank/DDBJ databases">
        <title>Ancestral chromatin configuration constrains chromatin evolution on differentiating sex chromosomes in Drosophila.</title>
        <authorList>
            <person name="Zhou Q."/>
            <person name="Bachtrog D."/>
        </authorList>
    </citation>
    <scope>NUCLEOTIDE SEQUENCE [LARGE SCALE GENOMIC DNA]</scope>
    <source>
        <tissue evidence="11">Whole larvae</tissue>
    </source>
</reference>
<dbReference type="GO" id="GO:0005886">
    <property type="term" value="C:plasma membrane"/>
    <property type="evidence" value="ECO:0007669"/>
    <property type="project" value="UniProtKB-SubCell"/>
</dbReference>
<protein>
    <recommendedName>
        <fullName evidence="10">Odorant receptor</fullName>
    </recommendedName>
</protein>
<dbReference type="Pfam" id="PF02949">
    <property type="entry name" value="7tm_6"/>
    <property type="match status" value="1"/>
</dbReference>
<dbReference type="EMBL" id="CP012526">
    <property type="protein sequence ID" value="ALC46144.1"/>
    <property type="molecule type" value="Genomic_DNA"/>
</dbReference>
<dbReference type="GO" id="GO:0007165">
    <property type="term" value="P:signal transduction"/>
    <property type="evidence" value="ECO:0007669"/>
    <property type="project" value="UniProtKB-KW"/>
</dbReference>
<keyword evidence="5 10" id="KW-0552">Olfaction</keyword>
<dbReference type="Proteomes" id="UP000494163">
    <property type="component" value="Chromosome 3R"/>
</dbReference>
<feature type="transmembrane region" description="Helical" evidence="10">
    <location>
        <begin position="290"/>
        <end position="309"/>
    </location>
</feature>
<dbReference type="GO" id="GO:0004984">
    <property type="term" value="F:olfactory receptor activity"/>
    <property type="evidence" value="ECO:0007669"/>
    <property type="project" value="InterPro"/>
</dbReference>
<dbReference type="OrthoDB" id="6597368at2759"/>
<evidence type="ECO:0000256" key="7">
    <source>
        <dbReference type="ARBA" id="ARBA00023136"/>
    </source>
</evidence>
<feature type="transmembrane region" description="Helical" evidence="10">
    <location>
        <begin position="64"/>
        <end position="86"/>
    </location>
</feature>
<keyword evidence="2" id="KW-1003">Cell membrane</keyword>
<evidence type="ECO:0000256" key="2">
    <source>
        <dbReference type="ARBA" id="ARBA00022475"/>
    </source>
</evidence>
<comment type="subcellular location">
    <subcellularLocation>
        <location evidence="1 10">Cell membrane</location>
        <topology evidence="1 10">Multi-pass membrane protein</topology>
    </subcellularLocation>
</comment>
<feature type="transmembrane region" description="Helical" evidence="10">
    <location>
        <begin position="128"/>
        <end position="153"/>
    </location>
</feature>
<keyword evidence="7 10" id="KW-0472">Membrane</keyword>
<evidence type="ECO:0000313" key="12">
    <source>
        <dbReference type="Proteomes" id="UP000494163"/>
    </source>
</evidence>
<evidence type="ECO:0000313" key="11">
    <source>
        <dbReference type="EMBL" id="ALC46144.1"/>
    </source>
</evidence>
<comment type="caution">
    <text evidence="10">Lacks conserved residue(s) required for the propagation of feature annotation.</text>
</comment>
<evidence type="ECO:0000256" key="1">
    <source>
        <dbReference type="ARBA" id="ARBA00004651"/>
    </source>
</evidence>
<organism evidence="11 12">
    <name type="scientific">Drosophila busckii</name>
    <name type="common">Fruit fly</name>
    <dbReference type="NCBI Taxonomy" id="30019"/>
    <lineage>
        <taxon>Eukaryota</taxon>
        <taxon>Metazoa</taxon>
        <taxon>Ecdysozoa</taxon>
        <taxon>Arthropoda</taxon>
        <taxon>Hexapoda</taxon>
        <taxon>Insecta</taxon>
        <taxon>Pterygota</taxon>
        <taxon>Neoptera</taxon>
        <taxon>Endopterygota</taxon>
        <taxon>Diptera</taxon>
        <taxon>Brachycera</taxon>
        <taxon>Muscomorpha</taxon>
        <taxon>Ephydroidea</taxon>
        <taxon>Drosophilidae</taxon>
        <taxon>Drosophila</taxon>
    </lineage>
</organism>
<gene>
    <name evidence="11" type="ORF">Dbus_chr3Rg894</name>
</gene>
<evidence type="ECO:0000256" key="10">
    <source>
        <dbReference type="RuleBase" id="RU351113"/>
    </source>
</evidence>
<proteinExistence type="inferred from homology"/>